<dbReference type="AlphaFoldDB" id="A0A1Y2E8M8"/>
<sequence>MPRDDATGTGYRRLLNDYADSGTQISQDRRWHARQDDIVDPIDRFGLMQMLNVIVFVVLVAATLAEKKHTLWKAANSGSHMFAENTHYKCASMYNMLFLLWELRSVMPGVAIWRWSVTTPGSSGNE</sequence>
<dbReference type="RefSeq" id="XP_040718260.1">
    <property type="nucleotide sequence ID" value="XM_040858182.1"/>
</dbReference>
<keyword evidence="1" id="KW-1133">Transmembrane helix</keyword>
<organism evidence="2 3">
    <name type="scientific">Pseudomassariella vexata</name>
    <dbReference type="NCBI Taxonomy" id="1141098"/>
    <lineage>
        <taxon>Eukaryota</taxon>
        <taxon>Fungi</taxon>
        <taxon>Dikarya</taxon>
        <taxon>Ascomycota</taxon>
        <taxon>Pezizomycotina</taxon>
        <taxon>Sordariomycetes</taxon>
        <taxon>Xylariomycetidae</taxon>
        <taxon>Amphisphaeriales</taxon>
        <taxon>Pseudomassariaceae</taxon>
        <taxon>Pseudomassariella</taxon>
    </lineage>
</organism>
<dbReference type="InParanoid" id="A0A1Y2E8M8"/>
<dbReference type="Proteomes" id="UP000193689">
    <property type="component" value="Unassembled WGS sequence"/>
</dbReference>
<evidence type="ECO:0000313" key="3">
    <source>
        <dbReference type="Proteomes" id="UP000193689"/>
    </source>
</evidence>
<protein>
    <submittedName>
        <fullName evidence="2">Uncharacterized protein</fullName>
    </submittedName>
</protein>
<evidence type="ECO:0000256" key="1">
    <source>
        <dbReference type="SAM" id="Phobius"/>
    </source>
</evidence>
<name>A0A1Y2E8M8_9PEZI</name>
<feature type="transmembrane region" description="Helical" evidence="1">
    <location>
        <begin position="45"/>
        <end position="65"/>
    </location>
</feature>
<gene>
    <name evidence="2" type="ORF">BCR38DRAFT_407591</name>
</gene>
<evidence type="ECO:0000313" key="2">
    <source>
        <dbReference type="EMBL" id="ORY67636.1"/>
    </source>
</evidence>
<dbReference type="EMBL" id="MCFJ01000004">
    <property type="protein sequence ID" value="ORY67636.1"/>
    <property type="molecule type" value="Genomic_DNA"/>
</dbReference>
<keyword evidence="1" id="KW-0472">Membrane</keyword>
<comment type="caution">
    <text evidence="2">The sequence shown here is derived from an EMBL/GenBank/DDBJ whole genome shotgun (WGS) entry which is preliminary data.</text>
</comment>
<proteinExistence type="predicted"/>
<dbReference type="GeneID" id="63774394"/>
<keyword evidence="1" id="KW-0812">Transmembrane</keyword>
<reference evidence="2 3" key="1">
    <citation type="submission" date="2016-07" db="EMBL/GenBank/DDBJ databases">
        <title>Pervasive Adenine N6-methylation of Active Genes in Fungi.</title>
        <authorList>
            <consortium name="DOE Joint Genome Institute"/>
            <person name="Mondo S.J."/>
            <person name="Dannebaum R.O."/>
            <person name="Kuo R.C."/>
            <person name="Labutti K."/>
            <person name="Haridas S."/>
            <person name="Kuo A."/>
            <person name="Salamov A."/>
            <person name="Ahrendt S.R."/>
            <person name="Lipzen A."/>
            <person name="Sullivan W."/>
            <person name="Andreopoulos W.B."/>
            <person name="Clum A."/>
            <person name="Lindquist E."/>
            <person name="Daum C."/>
            <person name="Ramamoorthy G.K."/>
            <person name="Gryganskyi A."/>
            <person name="Culley D."/>
            <person name="Magnuson J.K."/>
            <person name="James T.Y."/>
            <person name="O'Malley M.A."/>
            <person name="Stajich J.E."/>
            <person name="Spatafora J.W."/>
            <person name="Visel A."/>
            <person name="Grigoriev I.V."/>
        </authorList>
    </citation>
    <scope>NUCLEOTIDE SEQUENCE [LARGE SCALE GENOMIC DNA]</scope>
    <source>
        <strain evidence="2 3">CBS 129021</strain>
    </source>
</reference>
<keyword evidence="3" id="KW-1185">Reference proteome</keyword>
<accession>A0A1Y2E8M8</accession>